<dbReference type="PRINTS" id="PR00619">
    <property type="entry name" value="GATAZNFINGER"/>
</dbReference>
<dbReference type="SMART" id="SM00401">
    <property type="entry name" value="ZnF_GATA"/>
    <property type="match status" value="2"/>
</dbReference>
<comment type="caution">
    <text evidence="11">The sequence shown here is derived from an EMBL/GenBank/DDBJ whole genome shotgun (WGS) entry which is preliminary data.</text>
</comment>
<dbReference type="CDD" id="cd00202">
    <property type="entry name" value="ZnF_GATA"/>
    <property type="match status" value="2"/>
</dbReference>
<feature type="compositionally biased region" description="Polar residues" evidence="9">
    <location>
        <begin position="89"/>
        <end position="99"/>
    </location>
</feature>
<evidence type="ECO:0000259" key="10">
    <source>
        <dbReference type="PROSITE" id="PS50114"/>
    </source>
</evidence>
<keyword evidence="5" id="KW-0805">Transcription regulation</keyword>
<feature type="compositionally biased region" description="Polar residues" evidence="9">
    <location>
        <begin position="154"/>
        <end position="181"/>
    </location>
</feature>
<dbReference type="SUPFAM" id="SSF57716">
    <property type="entry name" value="Glucocorticoid receptor-like (DNA-binding domain)"/>
    <property type="match status" value="2"/>
</dbReference>
<organism evidence="11 12">
    <name type="scientific">Sporothrix curviconia</name>
    <dbReference type="NCBI Taxonomy" id="1260050"/>
    <lineage>
        <taxon>Eukaryota</taxon>
        <taxon>Fungi</taxon>
        <taxon>Dikarya</taxon>
        <taxon>Ascomycota</taxon>
        <taxon>Pezizomycotina</taxon>
        <taxon>Sordariomycetes</taxon>
        <taxon>Sordariomycetidae</taxon>
        <taxon>Ophiostomatales</taxon>
        <taxon>Ophiostomataceae</taxon>
        <taxon>Sporothrix</taxon>
    </lineage>
</organism>
<proteinExistence type="predicted"/>
<dbReference type="PROSITE" id="PS50114">
    <property type="entry name" value="GATA_ZN_FINGER_2"/>
    <property type="match status" value="2"/>
</dbReference>
<dbReference type="PANTHER" id="PTHR10071">
    <property type="entry name" value="TRANSCRIPTION FACTOR GATA FAMILY MEMBER"/>
    <property type="match status" value="1"/>
</dbReference>
<keyword evidence="6" id="KW-0804">Transcription</keyword>
<keyword evidence="7" id="KW-0539">Nucleus</keyword>
<feature type="region of interest" description="Disordered" evidence="9">
    <location>
        <begin position="221"/>
        <end position="277"/>
    </location>
</feature>
<evidence type="ECO:0000256" key="6">
    <source>
        <dbReference type="ARBA" id="ARBA00023163"/>
    </source>
</evidence>
<evidence type="ECO:0000313" key="11">
    <source>
        <dbReference type="EMBL" id="CAK7233022.1"/>
    </source>
</evidence>
<feature type="region of interest" description="Disordered" evidence="9">
    <location>
        <begin position="410"/>
        <end position="465"/>
    </location>
</feature>
<dbReference type="InterPro" id="IPR039355">
    <property type="entry name" value="Transcription_factor_GATA"/>
</dbReference>
<feature type="compositionally biased region" description="Polar residues" evidence="9">
    <location>
        <begin position="413"/>
        <end position="429"/>
    </location>
</feature>
<evidence type="ECO:0000256" key="7">
    <source>
        <dbReference type="ARBA" id="ARBA00023242"/>
    </source>
</evidence>
<comment type="subcellular location">
    <subcellularLocation>
        <location evidence="1">Nucleus</location>
    </subcellularLocation>
</comment>
<evidence type="ECO:0000256" key="8">
    <source>
        <dbReference type="PROSITE-ProRule" id="PRU00094"/>
    </source>
</evidence>
<gene>
    <name evidence="11" type="primary">SFU1</name>
    <name evidence="11" type="ORF">SCUCBS95973_008453</name>
</gene>
<evidence type="ECO:0000256" key="4">
    <source>
        <dbReference type="ARBA" id="ARBA00022833"/>
    </source>
</evidence>
<evidence type="ECO:0000256" key="2">
    <source>
        <dbReference type="ARBA" id="ARBA00022723"/>
    </source>
</evidence>
<feature type="compositionally biased region" description="Low complexity" evidence="9">
    <location>
        <begin position="589"/>
        <end position="605"/>
    </location>
</feature>
<dbReference type="Proteomes" id="UP001642405">
    <property type="component" value="Unassembled WGS sequence"/>
</dbReference>
<evidence type="ECO:0000256" key="5">
    <source>
        <dbReference type="ARBA" id="ARBA00023015"/>
    </source>
</evidence>
<name>A0ABP0CLP3_9PEZI</name>
<evidence type="ECO:0000256" key="1">
    <source>
        <dbReference type="ARBA" id="ARBA00004123"/>
    </source>
</evidence>
<keyword evidence="4" id="KW-0862">Zinc</keyword>
<evidence type="ECO:0000256" key="9">
    <source>
        <dbReference type="SAM" id="MobiDB-lite"/>
    </source>
</evidence>
<feature type="compositionally biased region" description="Polar residues" evidence="9">
    <location>
        <begin position="246"/>
        <end position="262"/>
    </location>
</feature>
<keyword evidence="3 8" id="KW-0863">Zinc-finger</keyword>
<feature type="compositionally biased region" description="Basic and acidic residues" evidence="9">
    <location>
        <begin position="445"/>
        <end position="454"/>
    </location>
</feature>
<reference evidence="11 12" key="1">
    <citation type="submission" date="2024-01" db="EMBL/GenBank/DDBJ databases">
        <authorList>
            <person name="Allen C."/>
            <person name="Tagirdzhanova G."/>
        </authorList>
    </citation>
    <scope>NUCLEOTIDE SEQUENCE [LARGE SCALE GENOMIC DNA]</scope>
</reference>
<protein>
    <submittedName>
        <fullName evidence="11">GATA type transcriptional activator of nitrogen-regulated proteins</fullName>
    </submittedName>
</protein>
<feature type="domain" description="GATA-type" evidence="10">
    <location>
        <begin position="180"/>
        <end position="239"/>
    </location>
</feature>
<dbReference type="Gene3D" id="3.30.50.10">
    <property type="entry name" value="Erythroid Transcription Factor GATA-1, subunit A"/>
    <property type="match status" value="2"/>
</dbReference>
<accession>A0ABP0CLP3</accession>
<dbReference type="Pfam" id="PF00320">
    <property type="entry name" value="GATA"/>
    <property type="match status" value="2"/>
</dbReference>
<dbReference type="InterPro" id="IPR013088">
    <property type="entry name" value="Znf_NHR/GATA"/>
</dbReference>
<dbReference type="PROSITE" id="PS00344">
    <property type="entry name" value="GATA_ZN_FINGER_1"/>
    <property type="match status" value="2"/>
</dbReference>
<feature type="compositionally biased region" description="Low complexity" evidence="9">
    <location>
        <begin position="485"/>
        <end position="496"/>
    </location>
</feature>
<dbReference type="EMBL" id="CAWUHB010000070">
    <property type="protein sequence ID" value="CAK7233022.1"/>
    <property type="molecule type" value="Genomic_DNA"/>
</dbReference>
<dbReference type="InterPro" id="IPR000679">
    <property type="entry name" value="Znf_GATA"/>
</dbReference>
<feature type="domain" description="GATA-type" evidence="10">
    <location>
        <begin position="361"/>
        <end position="408"/>
    </location>
</feature>
<sequence>MALGEVFKTSSVAPFYRSQDYHTYHKTHQHHGSREQHAQLQELEAFRQGLKGYHQISERRQYEYESPSTSPSPSPPSEKMRSALPSRPMASSKSDSQNYAPGARIRSPPPEAGDTSNRASVVRSPNHDSRLRNSRSPAALSQPLSPASVAAEVATSQGGASGSQPETDAQSDAGSGTMQGLSGQVCSNCGITRTPLWRRSPQGAIICNACGLYQKARNTARPSYLKRPPTTNTSTAAQRARKVPETSATSPQSVSQLQSATPGATYVAADQSSSGTCPGGGHCNGTGGADGCSGCPAYNNRMSKSANISVVQGDMPAEHTGCGSAAAATASDSGRAASFDPAAPIDMTTLQNQVSTVIIACQNCSTTITPLWRRDENGRTICNACGLYYKLHGVHRPTFMKKSVIKRRKRVIPTTQDAQGDDYSSSGEQGVSPPPDGSSSQLDTQPKEDVDMERGTVNSDGSVNLGLRRRADHALSLVPEPVLRQSQSQQQQQPSPRLAGGSDLNQYHSSSSHPHHQHAHHSSSHLPGIMNEDNRLPPLTGLPSMATIERQTSLSPASFLSPSRKRSFSSSENDFNGPAPSSSHGDGKSIYGGSNASGSGNPSTSDPSNKRMSSIKSILNAPADDNDDNLGSMAGPYPGIGGGMGISNTNMGHARDEKRAALQREAERMRQMLAAKERELAELD</sequence>
<feature type="region of interest" description="Disordered" evidence="9">
    <location>
        <begin position="483"/>
        <end position="636"/>
    </location>
</feature>
<evidence type="ECO:0000313" key="12">
    <source>
        <dbReference type="Proteomes" id="UP001642405"/>
    </source>
</evidence>
<feature type="compositionally biased region" description="Polar residues" evidence="9">
    <location>
        <begin position="606"/>
        <end position="617"/>
    </location>
</feature>
<feature type="region of interest" description="Disordered" evidence="9">
    <location>
        <begin position="60"/>
        <end position="181"/>
    </location>
</feature>
<keyword evidence="12" id="KW-1185">Reference proteome</keyword>
<feature type="compositionally biased region" description="Basic residues" evidence="9">
    <location>
        <begin position="513"/>
        <end position="523"/>
    </location>
</feature>
<evidence type="ECO:0000256" key="3">
    <source>
        <dbReference type="ARBA" id="ARBA00022771"/>
    </source>
</evidence>
<dbReference type="PANTHER" id="PTHR10071:SF335">
    <property type="entry name" value="IRON-SENSING TRANSCRIPTIONAL REPRESSOR-RELATED"/>
    <property type="match status" value="1"/>
</dbReference>
<keyword evidence="2" id="KW-0479">Metal-binding</keyword>